<dbReference type="GO" id="GO:0090374">
    <property type="term" value="P:oligopeptide export from mitochondrion"/>
    <property type="evidence" value="ECO:0007669"/>
    <property type="project" value="TreeGrafter"/>
</dbReference>
<dbReference type="PROSITE" id="PS00211">
    <property type="entry name" value="ABC_TRANSPORTER_1"/>
    <property type="match status" value="1"/>
</dbReference>
<comment type="subcellular location">
    <subcellularLocation>
        <location evidence="1">Membrane</location>
        <topology evidence="1">Multi-pass membrane protein</topology>
    </subcellularLocation>
</comment>
<evidence type="ECO:0000256" key="2">
    <source>
        <dbReference type="ARBA" id="ARBA00005580"/>
    </source>
</evidence>
<feature type="transmembrane region" description="Helical" evidence="9">
    <location>
        <begin position="154"/>
        <end position="172"/>
    </location>
</feature>
<protein>
    <submittedName>
        <fullName evidence="12">Atp-binding cassette transporter</fullName>
    </submittedName>
</protein>
<dbReference type="Pfam" id="PF00664">
    <property type="entry name" value="ABC_membrane"/>
    <property type="match status" value="1"/>
</dbReference>
<evidence type="ECO:0000256" key="5">
    <source>
        <dbReference type="ARBA" id="ARBA00022840"/>
    </source>
</evidence>
<dbReference type="EMBL" id="LN483144">
    <property type="protein sequence ID" value="CDZ96461.1"/>
    <property type="molecule type" value="Genomic_DNA"/>
</dbReference>
<evidence type="ECO:0000256" key="8">
    <source>
        <dbReference type="SAM" id="MobiDB-lite"/>
    </source>
</evidence>
<feature type="transmembrane region" description="Helical" evidence="9">
    <location>
        <begin position="192"/>
        <end position="216"/>
    </location>
</feature>
<dbReference type="PROSITE" id="PS50893">
    <property type="entry name" value="ABC_TRANSPORTER_2"/>
    <property type="match status" value="1"/>
</dbReference>
<proteinExistence type="inferred from homology"/>
<dbReference type="InterPro" id="IPR036640">
    <property type="entry name" value="ABC1_TM_sf"/>
</dbReference>
<evidence type="ECO:0000256" key="3">
    <source>
        <dbReference type="ARBA" id="ARBA00022692"/>
    </source>
</evidence>
<reference evidence="12" key="1">
    <citation type="submission" date="2014-08" db="EMBL/GenBank/DDBJ databases">
        <authorList>
            <person name="Sharma Rahul"/>
            <person name="Thines Marco"/>
        </authorList>
    </citation>
    <scope>NUCLEOTIDE SEQUENCE</scope>
</reference>
<dbReference type="InterPro" id="IPR011527">
    <property type="entry name" value="ABC1_TM_dom"/>
</dbReference>
<keyword evidence="4" id="KW-0547">Nucleotide-binding</keyword>
<evidence type="ECO:0000259" key="11">
    <source>
        <dbReference type="PROSITE" id="PS50929"/>
    </source>
</evidence>
<feature type="domain" description="ABC transporter" evidence="10">
    <location>
        <begin position="477"/>
        <end position="715"/>
    </location>
</feature>
<evidence type="ECO:0000256" key="9">
    <source>
        <dbReference type="SAM" id="Phobius"/>
    </source>
</evidence>
<dbReference type="SUPFAM" id="SSF90123">
    <property type="entry name" value="ABC transporter transmembrane region"/>
    <property type="match status" value="1"/>
</dbReference>
<dbReference type="PANTHER" id="PTHR43394:SF1">
    <property type="entry name" value="ATP-BINDING CASSETTE SUB-FAMILY B MEMBER 10, MITOCHONDRIAL"/>
    <property type="match status" value="1"/>
</dbReference>
<keyword evidence="5 12" id="KW-0067">ATP-binding</keyword>
<dbReference type="CDD" id="cd18573">
    <property type="entry name" value="ABC_6TM_ABCB10_like"/>
    <property type="match status" value="1"/>
</dbReference>
<dbReference type="Gene3D" id="1.20.1560.10">
    <property type="entry name" value="ABC transporter type 1, transmembrane domain"/>
    <property type="match status" value="2"/>
</dbReference>
<evidence type="ECO:0000313" key="12">
    <source>
        <dbReference type="EMBL" id="CDZ96461.1"/>
    </source>
</evidence>
<dbReference type="Gene3D" id="3.40.50.300">
    <property type="entry name" value="P-loop containing nucleotide triphosphate hydrolases"/>
    <property type="match status" value="1"/>
</dbReference>
<evidence type="ECO:0000256" key="6">
    <source>
        <dbReference type="ARBA" id="ARBA00022989"/>
    </source>
</evidence>
<dbReference type="InterPro" id="IPR003593">
    <property type="entry name" value="AAA+_ATPase"/>
</dbReference>
<dbReference type="InterPro" id="IPR027417">
    <property type="entry name" value="P-loop_NTPase"/>
</dbReference>
<evidence type="ECO:0000256" key="1">
    <source>
        <dbReference type="ARBA" id="ARBA00004141"/>
    </source>
</evidence>
<name>A0A0F7SE99_PHARH</name>
<dbReference type="GO" id="GO:0005524">
    <property type="term" value="F:ATP binding"/>
    <property type="evidence" value="ECO:0007669"/>
    <property type="project" value="UniProtKB-KW"/>
</dbReference>
<feature type="compositionally biased region" description="Polar residues" evidence="8">
    <location>
        <begin position="761"/>
        <end position="771"/>
    </location>
</feature>
<feature type="domain" description="ABC transmembrane type-1" evidence="11">
    <location>
        <begin position="156"/>
        <end position="443"/>
    </location>
</feature>
<feature type="transmembrane region" description="Helical" evidence="9">
    <location>
        <begin position="282"/>
        <end position="307"/>
    </location>
</feature>
<dbReference type="PROSITE" id="PS50929">
    <property type="entry name" value="ABC_TM1F"/>
    <property type="match status" value="1"/>
</dbReference>
<evidence type="ECO:0000256" key="7">
    <source>
        <dbReference type="ARBA" id="ARBA00023136"/>
    </source>
</evidence>
<keyword evidence="6 9" id="KW-1133">Transmembrane helix</keyword>
<dbReference type="FunFam" id="3.40.50.300:FF:000218">
    <property type="entry name" value="Multidrug ABC transporter ATP-binding protein"/>
    <property type="match status" value="1"/>
</dbReference>
<dbReference type="GO" id="GO:0016887">
    <property type="term" value="F:ATP hydrolysis activity"/>
    <property type="evidence" value="ECO:0007669"/>
    <property type="project" value="InterPro"/>
</dbReference>
<comment type="similarity">
    <text evidence="2">Belongs to the ABC transporter superfamily. ABCB family. Mitochondrial peptide exporter (TC 3.A.1.212) subfamily.</text>
</comment>
<dbReference type="SUPFAM" id="SSF52540">
    <property type="entry name" value="P-loop containing nucleoside triphosphate hydrolases"/>
    <property type="match status" value="1"/>
</dbReference>
<accession>A0A0F7SE99</accession>
<dbReference type="PANTHER" id="PTHR43394">
    <property type="entry name" value="ATP-DEPENDENT PERMEASE MDL1, MITOCHONDRIAL"/>
    <property type="match status" value="1"/>
</dbReference>
<dbReference type="SMART" id="SM00382">
    <property type="entry name" value="AAA"/>
    <property type="match status" value="1"/>
</dbReference>
<evidence type="ECO:0000256" key="4">
    <source>
        <dbReference type="ARBA" id="ARBA00022741"/>
    </source>
</evidence>
<organism evidence="12">
    <name type="scientific">Phaffia rhodozyma</name>
    <name type="common">Yeast</name>
    <name type="synonym">Xanthophyllomyces dendrorhous</name>
    <dbReference type="NCBI Taxonomy" id="264483"/>
    <lineage>
        <taxon>Eukaryota</taxon>
        <taxon>Fungi</taxon>
        <taxon>Dikarya</taxon>
        <taxon>Basidiomycota</taxon>
        <taxon>Agaricomycotina</taxon>
        <taxon>Tremellomycetes</taxon>
        <taxon>Cystofilobasidiales</taxon>
        <taxon>Mrakiaceae</taxon>
        <taxon>Phaffia</taxon>
    </lineage>
</organism>
<dbReference type="InterPro" id="IPR017871">
    <property type="entry name" value="ABC_transporter-like_CS"/>
</dbReference>
<keyword evidence="7 9" id="KW-0472">Membrane</keyword>
<keyword evidence="3 9" id="KW-0812">Transmembrane</keyword>
<dbReference type="InterPro" id="IPR003439">
    <property type="entry name" value="ABC_transporter-like_ATP-bd"/>
</dbReference>
<dbReference type="GO" id="GO:0015421">
    <property type="term" value="F:ABC-type oligopeptide transporter activity"/>
    <property type="evidence" value="ECO:0007669"/>
    <property type="project" value="TreeGrafter"/>
</dbReference>
<dbReference type="Pfam" id="PF00005">
    <property type="entry name" value="ABC_tran"/>
    <property type="match status" value="1"/>
</dbReference>
<evidence type="ECO:0000259" key="10">
    <source>
        <dbReference type="PROSITE" id="PS50893"/>
    </source>
</evidence>
<dbReference type="AlphaFoldDB" id="A0A0F7SE99"/>
<sequence length="771" mass="83324">MLAGRSVSHVGHLPQMALRAKMFPPGCFVRMFSNVQPQRRPKLPLPTQSFIWTNPQSTWLPFPIINQKYFASLPPTSKDAASSTVSSMPTTATTTAAAPAISSSYSRIRQFFQLAQFKKDLNYGGKGGAPILGEEQKTSLKKLFELAKTEKKPLTLGLICLVIASVCGNILPYCVGELMNYFGQEIPPETTFMGLSLFWTGTTLGGIIVVGALAALGRSTLIGMSGERIVARLRKQAYASVLHQEIEFTDSRAGNIVSRLSNDSAILGESISSNLSQGAQNLLMGSIGFGVMLYISVPVTFVAMIAAPATFVLSKKYGEYQRNVGKMTQEAVGEMTKVAEEKLGAARIIAAYSAQELETNMLGKKVDTIFQIARREIWIYGLFENLYGRISDHASEMAIVLFGGYMVHQGNLELGSLTSLLIYQYMVDAAMGGLIGFWAGLNKGLGAGERVFELIDRKPQVSPTQGTKLSPTRTGSIVLKDIAFSYPSRPEATILKKINLEVKKGESVAIVGGSGSGKSSIQNLILRFYEPTSGTISYDGEDITNFTMSSWRNAMGLVSQESIVFTGTIFDNIAYGKPGGIATRAEVEEAAREAGCEDFISQLDNGFDTLVSKSSLSGGQKQRLSIARALIRKPRILLLDEATSALDTASEQLVNKAISKILENRTSTVILVAHRLSSIAQADRVVVIEGGEVVEDGKFDELSVDSSSKFYQLMSAQLLVDPSENESEGQTSNPEDDKKDDPVVIPSHVDSLKDVQRAPHGSTQSASVTSA</sequence>
<dbReference type="InterPro" id="IPR039421">
    <property type="entry name" value="Type_1_exporter"/>
</dbReference>
<feature type="region of interest" description="Disordered" evidence="8">
    <location>
        <begin position="720"/>
        <end position="771"/>
    </location>
</feature>
<dbReference type="GO" id="GO:0005743">
    <property type="term" value="C:mitochondrial inner membrane"/>
    <property type="evidence" value="ECO:0007669"/>
    <property type="project" value="TreeGrafter"/>
</dbReference>